<dbReference type="AlphaFoldDB" id="A0A3M9N1V7"/>
<evidence type="ECO:0000313" key="2">
    <source>
        <dbReference type="Proteomes" id="UP000271010"/>
    </source>
</evidence>
<name>A0A3M9N1V7_9BACT</name>
<dbReference type="Proteomes" id="UP000271010">
    <property type="component" value="Unassembled WGS sequence"/>
</dbReference>
<gene>
    <name evidence="1" type="ORF">EFA69_06150</name>
</gene>
<reference evidence="1 2" key="1">
    <citation type="submission" date="2018-11" db="EMBL/GenBank/DDBJ databases">
        <title>Rufibacter latericius sp. nov., isolated from water in Baiyang Lake.</title>
        <authorList>
            <person name="Yang Y."/>
        </authorList>
    </citation>
    <scope>NUCLEOTIDE SEQUENCE [LARGE SCALE GENOMIC DNA]</scope>
    <source>
        <strain evidence="1 2">MCC P1</strain>
    </source>
</reference>
<proteinExistence type="predicted"/>
<dbReference type="EMBL" id="RJJE01000004">
    <property type="protein sequence ID" value="RNI31779.1"/>
    <property type="molecule type" value="Genomic_DNA"/>
</dbReference>
<evidence type="ECO:0000313" key="1">
    <source>
        <dbReference type="EMBL" id="RNI31779.1"/>
    </source>
</evidence>
<dbReference type="RefSeq" id="WP_123132232.1">
    <property type="nucleotide sequence ID" value="NZ_RJJE01000004.1"/>
</dbReference>
<dbReference type="InterPro" id="IPR048012">
    <property type="entry name" value="BfmA-like_N"/>
</dbReference>
<dbReference type="OrthoDB" id="880491at2"/>
<accession>A0A3M9N1V7</accession>
<protein>
    <submittedName>
        <fullName evidence="1">Uncharacterized protein</fullName>
    </submittedName>
</protein>
<sequence>MSKLEKTSTTSARLNAVTHHLLAKEAKRLGLSAIDYLDAAVNYFGTRGLNPVEIEAREGALIMQDIKRLGDRIFGYMQEQERGLLSVMLEELIRSRVTIDRVLRMEEIVLSTCKDEELRNGKSKLKALREQNEGAITNQLKLIFDSAKEIAPGKKKKLEHPKADA</sequence>
<dbReference type="NCBIfam" id="NF041200">
    <property type="entry name" value="mob_BfmA_Nterm"/>
    <property type="match status" value="1"/>
</dbReference>
<organism evidence="1 2">
    <name type="scientific">Rufibacter immobilis</name>
    <dbReference type="NCBI Taxonomy" id="1348778"/>
    <lineage>
        <taxon>Bacteria</taxon>
        <taxon>Pseudomonadati</taxon>
        <taxon>Bacteroidota</taxon>
        <taxon>Cytophagia</taxon>
        <taxon>Cytophagales</taxon>
        <taxon>Hymenobacteraceae</taxon>
        <taxon>Rufibacter</taxon>
    </lineage>
</organism>
<keyword evidence="2" id="KW-1185">Reference proteome</keyword>
<comment type="caution">
    <text evidence="1">The sequence shown here is derived from an EMBL/GenBank/DDBJ whole genome shotgun (WGS) entry which is preliminary data.</text>
</comment>